<dbReference type="EMBL" id="JBHTLH010000044">
    <property type="protein sequence ID" value="MFD1126390.1"/>
    <property type="molecule type" value="Genomic_DNA"/>
</dbReference>
<evidence type="ECO:0000313" key="1">
    <source>
        <dbReference type="EMBL" id="MFD1126390.1"/>
    </source>
</evidence>
<keyword evidence="2" id="KW-1185">Reference proteome</keyword>
<dbReference type="RefSeq" id="WP_162919785.1">
    <property type="nucleotide sequence ID" value="NZ_JBHTLH010000044.1"/>
</dbReference>
<name>A0ABW3PWZ7_9LACO</name>
<evidence type="ECO:0000313" key="2">
    <source>
        <dbReference type="Proteomes" id="UP001597156"/>
    </source>
</evidence>
<protein>
    <submittedName>
        <fullName evidence="1">Uncharacterized protein</fullName>
    </submittedName>
</protein>
<comment type="caution">
    <text evidence="1">The sequence shown here is derived from an EMBL/GenBank/DDBJ whole genome shotgun (WGS) entry which is preliminary data.</text>
</comment>
<reference evidence="2" key="1">
    <citation type="journal article" date="2019" name="Int. J. Syst. Evol. Microbiol.">
        <title>The Global Catalogue of Microorganisms (GCM) 10K type strain sequencing project: providing services to taxonomists for standard genome sequencing and annotation.</title>
        <authorList>
            <consortium name="The Broad Institute Genomics Platform"/>
            <consortium name="The Broad Institute Genome Sequencing Center for Infectious Disease"/>
            <person name="Wu L."/>
            <person name="Ma J."/>
        </authorList>
    </citation>
    <scope>NUCLEOTIDE SEQUENCE [LARGE SCALE GENOMIC DNA]</scope>
    <source>
        <strain evidence="2">CCUG 71848</strain>
    </source>
</reference>
<gene>
    <name evidence="1" type="ORF">ACFQ22_13675</name>
</gene>
<accession>A0ABW3PWZ7</accession>
<sequence>MKYDLRRQVNSCLSTNTFQNRKSLKRLSANHNTFIFLRDSFGSEVRSLSDSQGNLGDPNDGYFGCSINGKTAGIVMTKKNGGWKVTSIQVYK</sequence>
<proteinExistence type="predicted"/>
<dbReference type="Proteomes" id="UP001597156">
    <property type="component" value="Unassembled WGS sequence"/>
</dbReference>
<organism evidence="1 2">
    <name type="scientific">Lentilactobacillus raoultii</name>
    <dbReference type="NCBI Taxonomy" id="1987503"/>
    <lineage>
        <taxon>Bacteria</taxon>
        <taxon>Bacillati</taxon>
        <taxon>Bacillota</taxon>
        <taxon>Bacilli</taxon>
        <taxon>Lactobacillales</taxon>
        <taxon>Lactobacillaceae</taxon>
        <taxon>Lentilactobacillus</taxon>
    </lineage>
</organism>